<sequence length="515" mass="56876">MYCVYVFKKASIMILLFALVSPTTFTPASAAVKAGAKCSKIGTTSNVLGKAFICIKSGKKLVWSKAGTASKSAVNYRDTFSTDNGYFDNFVQGPCQLDPYVPTEWVEMQKLFYDLQACGGQLRLAKYNLGNLRPKTIFSDPKEFNSVQPCKINSGNHYSLMHRSEGNEISRKHPGPNSVIQLVPIYAEDTAPPKNTPAKDYEKYLAYIKEWVDYSSDFGSNVKYKIPDQYIKFPGKIADYKLYHPLNWDAPNNVRFNKDVIAAVDPVIDFTEVNMVIVVAPAGSDASIMQQAAIGSFQTKEGTASVGMSQFPDNPTNPGGSQYIVAAHPFWWIHESYHAGYGLDDHYGDNRSSINSEHGMGWWTMMTPWGGDLSIWEKWILGFIKDSQVQCTSESPSSTHWIAPSSVNTKESKAIIVPISNTKVLVAESVRSAGLYYKIPSQNQGVLVYEIDLTKSDHGMGMKLSVPRNKQINSTTPFFMAGATLKKGDSTTSNGITFTIIESGTFGDVIKVSKE</sequence>
<dbReference type="EMBL" id="CAFBLG010000076">
    <property type="protein sequence ID" value="CAB4868290.1"/>
    <property type="molecule type" value="Genomic_DNA"/>
</dbReference>
<accession>A0A6J7DF78</accession>
<protein>
    <submittedName>
        <fullName evidence="1">Unannotated protein</fullName>
    </submittedName>
</protein>
<name>A0A6J7DF78_9ZZZZ</name>
<gene>
    <name evidence="1" type="ORF">UFOPK3295_00786</name>
</gene>
<organism evidence="1">
    <name type="scientific">freshwater metagenome</name>
    <dbReference type="NCBI Taxonomy" id="449393"/>
    <lineage>
        <taxon>unclassified sequences</taxon>
        <taxon>metagenomes</taxon>
        <taxon>ecological metagenomes</taxon>
    </lineage>
</organism>
<dbReference type="AlphaFoldDB" id="A0A6J7DF78"/>
<proteinExistence type="predicted"/>
<reference evidence="1" key="1">
    <citation type="submission" date="2020-05" db="EMBL/GenBank/DDBJ databases">
        <authorList>
            <person name="Chiriac C."/>
            <person name="Salcher M."/>
            <person name="Ghai R."/>
            <person name="Kavagutti S V."/>
        </authorList>
    </citation>
    <scope>NUCLEOTIDE SEQUENCE</scope>
</reference>
<evidence type="ECO:0000313" key="1">
    <source>
        <dbReference type="EMBL" id="CAB4868290.1"/>
    </source>
</evidence>